<evidence type="ECO:0000313" key="3">
    <source>
        <dbReference type="EMBL" id="ROR41043.1"/>
    </source>
</evidence>
<dbReference type="GO" id="GO:0005524">
    <property type="term" value="F:ATP binding"/>
    <property type="evidence" value="ECO:0007669"/>
    <property type="project" value="UniProtKB-KW"/>
</dbReference>
<reference evidence="3 4" key="2">
    <citation type="submission" date="2018-11" db="EMBL/GenBank/DDBJ databases">
        <title>Genomic Encyclopedia of Type Strains, Phase IV (KMG-IV): sequencing the most valuable type-strain genomes for metagenomic binning, comparative biology and taxonomic classification.</title>
        <authorList>
            <person name="Goeker M."/>
        </authorList>
    </citation>
    <scope>NUCLEOTIDE SEQUENCE [LARGE SCALE GENOMIC DNA]</scope>
    <source>
        <strain evidence="3 4">DSM 27783</strain>
    </source>
</reference>
<dbReference type="InterPro" id="IPR059101">
    <property type="entry name" value="NFACT-R_2"/>
</dbReference>
<keyword evidence="2" id="KW-0547">Nucleotide-binding</keyword>
<dbReference type="SUPFAM" id="SSF52402">
    <property type="entry name" value="Adenine nucleotide alpha hydrolases-like"/>
    <property type="match status" value="1"/>
</dbReference>
<dbReference type="EMBL" id="RJVK01000001">
    <property type="protein sequence ID" value="ROR41043.1"/>
    <property type="molecule type" value="Genomic_DNA"/>
</dbReference>
<dbReference type="Proteomes" id="UP000272781">
    <property type="component" value="Unassembled WGS sequence"/>
</dbReference>
<dbReference type="RefSeq" id="WP_123351941.1">
    <property type="nucleotide sequence ID" value="NZ_CP027432.2"/>
</dbReference>
<evidence type="ECO:0000313" key="2">
    <source>
        <dbReference type="EMBL" id="QCI28243.1"/>
    </source>
</evidence>
<reference evidence="5" key="1">
    <citation type="submission" date="2018-03" db="EMBL/GenBank/DDBJ databases">
        <title>A comparative analysis of the Nautiliaceae.</title>
        <authorList>
            <person name="Grosche A."/>
            <person name="Smedile F."/>
            <person name="Vetriani C."/>
        </authorList>
    </citation>
    <scope>NUCLEOTIDE SEQUENCE [LARGE SCALE GENOMIC DNA]</scope>
    <source>
        <strain evidence="5">TB6</strain>
    </source>
</reference>
<protein>
    <submittedName>
        <fullName evidence="2">ATP-binding protein</fullName>
    </submittedName>
    <submittedName>
        <fullName evidence="3">tRNA-specific 2-thiouridylase</fullName>
    </submittedName>
</protein>
<dbReference type="PANTHER" id="PTHR11933:SF6">
    <property type="entry name" value="THIL AANH DOMAIN-CONTAINING PROTEIN"/>
    <property type="match status" value="1"/>
</dbReference>
<dbReference type="EMBL" id="CP027432">
    <property type="protein sequence ID" value="QCI28243.1"/>
    <property type="molecule type" value="Genomic_DNA"/>
</dbReference>
<dbReference type="Pfam" id="PF03054">
    <property type="entry name" value="tRNA_Me_trans"/>
    <property type="match status" value="1"/>
</dbReference>
<sequence length="319" mass="35906">MKALSLFSGGLDSALAVKIIQNQGIEVEGVYVNIGFEANKEKIKDLQKLADNLGIKLTVIDAVNEYIEKILFTPQYGYGKNMNPCIDCHAFFIKKALEYMDKAGAKFIISGEVVGQRPMSQRLPALNAVNKLANANGLVLRPLSAKLLPPTIPELKGWVDREKLYAIRGRDRKMQLQLAKEFNLEGFESPSGGCLLTDINFAKRLKDYHETLPLTPNEIDLLKVGRHFNVEGVKIIISRNKDENPYFKEYKGEIFEIMRTNGFPGPLGAISKNADKNIKQIAADMMVSYTKFDEGEIIIADEIYKGKKRDKKEWAKYLV</sequence>
<proteinExistence type="predicted"/>
<keyword evidence="2" id="KW-0067">ATP-binding</keyword>
<dbReference type="Pfam" id="PF18297">
    <property type="entry name" value="NFACT-R_2"/>
    <property type="match status" value="1"/>
</dbReference>
<evidence type="ECO:0000313" key="4">
    <source>
        <dbReference type="Proteomes" id="UP000272781"/>
    </source>
</evidence>
<reference evidence="2" key="3">
    <citation type="submission" date="2019-06" db="EMBL/GenBank/DDBJ databases">
        <title>A comparative analysis of the Nautiliaceae.</title>
        <authorList>
            <person name="Grosche A."/>
            <person name="Smedile F."/>
            <person name="Vetriani C."/>
        </authorList>
    </citation>
    <scope>NUCLEOTIDE SEQUENCE</scope>
    <source>
        <strain evidence="2">TB6</strain>
    </source>
</reference>
<keyword evidence="5" id="KW-1185">Reference proteome</keyword>
<feature type="domain" description="NFACT protein RNA binding" evidence="1">
    <location>
        <begin position="225"/>
        <end position="298"/>
    </location>
</feature>
<evidence type="ECO:0000259" key="1">
    <source>
        <dbReference type="Pfam" id="PF18297"/>
    </source>
</evidence>
<dbReference type="PANTHER" id="PTHR11933">
    <property type="entry name" value="TRNA 5-METHYLAMINOMETHYL-2-THIOURIDYLATE -METHYLTRANSFERASE"/>
    <property type="match status" value="1"/>
</dbReference>
<dbReference type="InterPro" id="IPR014729">
    <property type="entry name" value="Rossmann-like_a/b/a_fold"/>
</dbReference>
<gene>
    <name evidence="2" type="ORF">C6V80_04510</name>
    <name evidence="3" type="ORF">EDC58_0527</name>
</gene>
<name>A0AAJ4RE96_9BACT</name>
<evidence type="ECO:0000313" key="5">
    <source>
        <dbReference type="Proteomes" id="UP000298805"/>
    </source>
</evidence>
<accession>A0AAJ4RE96</accession>
<organism evidence="3 4">
    <name type="scientific">Caminibacter pacificus</name>
    <dbReference type="NCBI Taxonomy" id="1424653"/>
    <lineage>
        <taxon>Bacteria</taxon>
        <taxon>Pseudomonadati</taxon>
        <taxon>Campylobacterota</taxon>
        <taxon>Epsilonproteobacteria</taxon>
        <taxon>Nautiliales</taxon>
        <taxon>Nautiliaceae</taxon>
        <taxon>Caminibacter</taxon>
    </lineage>
</organism>
<dbReference type="Proteomes" id="UP000298805">
    <property type="component" value="Chromosome"/>
</dbReference>
<dbReference type="AlphaFoldDB" id="A0AAJ4RE96"/>
<dbReference type="Gene3D" id="3.40.50.620">
    <property type="entry name" value="HUPs"/>
    <property type="match status" value="1"/>
</dbReference>